<sequence length="105" mass="11295">MEDDTLDLLRDRLADMPNLSTRRMFGGICVMSRGHMVAGVAANGDLMVRVGKPNMESALRLDGVEPMKMGARTMGGFVDVDHSDETALDGTLELARAFVSALPAK</sequence>
<dbReference type="Proteomes" id="UP000244932">
    <property type="component" value="Unassembled WGS sequence"/>
</dbReference>
<dbReference type="RefSeq" id="WP_108782283.1">
    <property type="nucleotide sequence ID" value="NZ_OMKW01000002.1"/>
</dbReference>
<organism evidence="2 3">
    <name type="scientific">Pontivivens insulae</name>
    <dbReference type="NCBI Taxonomy" id="1639689"/>
    <lineage>
        <taxon>Bacteria</taxon>
        <taxon>Pseudomonadati</taxon>
        <taxon>Pseudomonadota</taxon>
        <taxon>Alphaproteobacteria</taxon>
        <taxon>Rhodobacterales</taxon>
        <taxon>Paracoccaceae</taxon>
        <taxon>Pontivivens</taxon>
    </lineage>
</organism>
<name>A0A2R8ABJ8_9RHOB</name>
<reference evidence="2 3" key="1">
    <citation type="submission" date="2018-03" db="EMBL/GenBank/DDBJ databases">
        <authorList>
            <person name="Keele B.F."/>
        </authorList>
    </citation>
    <scope>NUCLEOTIDE SEQUENCE [LARGE SCALE GENOMIC DNA]</scope>
    <source>
        <strain evidence="2 3">CeCT 8812</strain>
    </source>
</reference>
<evidence type="ECO:0000259" key="1">
    <source>
        <dbReference type="Pfam" id="PF04993"/>
    </source>
</evidence>
<dbReference type="EMBL" id="OMKW01000002">
    <property type="protein sequence ID" value="SPF29603.1"/>
    <property type="molecule type" value="Genomic_DNA"/>
</dbReference>
<protein>
    <recommendedName>
        <fullName evidence="1">TfoX N-terminal domain-containing protein</fullName>
    </recommendedName>
</protein>
<dbReference type="InterPro" id="IPR007076">
    <property type="entry name" value="TfoX_N"/>
</dbReference>
<proteinExistence type="predicted"/>
<feature type="domain" description="TfoX N-terminal" evidence="1">
    <location>
        <begin position="12"/>
        <end position="83"/>
    </location>
</feature>
<accession>A0A2R8ABJ8</accession>
<dbReference type="Pfam" id="PF04993">
    <property type="entry name" value="TfoX_N"/>
    <property type="match status" value="1"/>
</dbReference>
<dbReference type="AlphaFoldDB" id="A0A2R8ABJ8"/>
<gene>
    <name evidence="2" type="ORF">POI8812_01916</name>
</gene>
<evidence type="ECO:0000313" key="2">
    <source>
        <dbReference type="EMBL" id="SPF29603.1"/>
    </source>
</evidence>
<dbReference type="OrthoDB" id="214902at2"/>
<evidence type="ECO:0000313" key="3">
    <source>
        <dbReference type="Proteomes" id="UP000244932"/>
    </source>
</evidence>
<dbReference type="SUPFAM" id="SSF159894">
    <property type="entry name" value="YgaC/TfoX-N like"/>
    <property type="match status" value="1"/>
</dbReference>
<dbReference type="Gene3D" id="3.30.1460.30">
    <property type="entry name" value="YgaC/TfoX-N like chaperone"/>
    <property type="match status" value="1"/>
</dbReference>
<keyword evidence="3" id="KW-1185">Reference proteome</keyword>